<keyword evidence="3" id="KW-0998">Cell outer membrane</keyword>
<reference evidence="4" key="1">
    <citation type="submission" date="2019-03" db="EMBL/GenBank/DDBJ databases">
        <title>Single cell metagenomics reveals metabolic interactions within the superorganism composed of flagellate Streblomastix strix and complex community of Bacteroidetes bacteria on its surface.</title>
        <authorList>
            <person name="Treitli S.C."/>
            <person name="Kolisko M."/>
            <person name="Husnik F."/>
            <person name="Keeling P."/>
            <person name="Hampl V."/>
        </authorList>
    </citation>
    <scope>NUCLEOTIDE SEQUENCE</scope>
    <source>
        <strain evidence="4">STM</strain>
    </source>
</reference>
<organism evidence="4">
    <name type="scientific">termite gut metagenome</name>
    <dbReference type="NCBI Taxonomy" id="433724"/>
    <lineage>
        <taxon>unclassified sequences</taxon>
        <taxon>metagenomes</taxon>
        <taxon>organismal metagenomes</taxon>
    </lineage>
</organism>
<gene>
    <name evidence="4" type="ORF">EZS27_011316</name>
</gene>
<sequence length="566" mass="64107">MNYRYLYLFVAIMGSIMVSLPLQAQTLPQDTAINRVVVVEQQYNPEIRDAQKINVLPQVQEPTVAHNTVKYDTSVSPSNSIPTDIIPVFTGTEEREKAKRGYARAGYGNYGNLDVKGNYLFLSEKDKVNLSVSADGTNGKLTLPIDYGNGYEWKSRYYQTRAGLDYEHRFKQSVLELGGHGQVSDFNSLPTSLDWKQQFVLGDVHLGLHSFGETLPLRFQLETNLLYFSRKNDRLRLSDNTINNKETIGRTKANIAAGISDMQFVGIAFKMNNVFYDNPDFSNYTTLDMNPYYELNNEGWKLHAGINVDVSLGYGKGLQLSPDLLIQRTFSDSYVLYAKASGGRQINDFRQLEVASPYAELTSQEPIANTYEQINATLGFKASPVSGFWFNVYGGYQSLKDDLYQWGSLILYDVDDSFSLQTVSFEQAETFDLYVGIRFAYAYKDRFNLSASGNGYAWGTTNSDWVGIDYEPALYFKPAYSIDLSADIQPYRGLTFRLGYQYIAREKMGNEEIAAINNLSLGATYRLYKGLSVYVRGGNLLNRQYQYYYMYPTEGIHVLGGVSVRF</sequence>
<dbReference type="GO" id="GO:0009279">
    <property type="term" value="C:cell outer membrane"/>
    <property type="evidence" value="ECO:0007669"/>
    <property type="project" value="UniProtKB-SubCell"/>
</dbReference>
<name>A0A5J4S3Z9_9ZZZZ</name>
<dbReference type="AlphaFoldDB" id="A0A5J4S3Z9"/>
<dbReference type="InterPro" id="IPR036942">
    <property type="entry name" value="Beta-barrel_TonB_sf"/>
</dbReference>
<accession>A0A5J4S3Z9</accession>
<evidence type="ECO:0000313" key="4">
    <source>
        <dbReference type="EMBL" id="KAA6340844.1"/>
    </source>
</evidence>
<evidence type="ECO:0000256" key="1">
    <source>
        <dbReference type="ARBA" id="ARBA00004442"/>
    </source>
</evidence>
<evidence type="ECO:0000256" key="2">
    <source>
        <dbReference type="ARBA" id="ARBA00023136"/>
    </source>
</evidence>
<protein>
    <recommendedName>
        <fullName evidence="5">TonB-dependent receptor</fullName>
    </recommendedName>
</protein>
<proteinExistence type="predicted"/>
<dbReference type="EMBL" id="SNRY01000429">
    <property type="protein sequence ID" value="KAA6340844.1"/>
    <property type="molecule type" value="Genomic_DNA"/>
</dbReference>
<keyword evidence="2" id="KW-0472">Membrane</keyword>
<dbReference type="Gene3D" id="2.40.170.20">
    <property type="entry name" value="TonB-dependent receptor, beta-barrel domain"/>
    <property type="match status" value="1"/>
</dbReference>
<evidence type="ECO:0008006" key="5">
    <source>
        <dbReference type="Google" id="ProtNLM"/>
    </source>
</evidence>
<comment type="subcellular location">
    <subcellularLocation>
        <location evidence="1">Cell outer membrane</location>
    </subcellularLocation>
</comment>
<dbReference type="SUPFAM" id="SSF56935">
    <property type="entry name" value="Porins"/>
    <property type="match status" value="1"/>
</dbReference>
<comment type="caution">
    <text evidence="4">The sequence shown here is derived from an EMBL/GenBank/DDBJ whole genome shotgun (WGS) entry which is preliminary data.</text>
</comment>
<evidence type="ECO:0000256" key="3">
    <source>
        <dbReference type="ARBA" id="ARBA00023237"/>
    </source>
</evidence>